<evidence type="ECO:0000256" key="1">
    <source>
        <dbReference type="SAM" id="SignalP"/>
    </source>
</evidence>
<proteinExistence type="predicted"/>
<accession>A0A1F4UTM8</accession>
<dbReference type="Proteomes" id="UP000177458">
    <property type="component" value="Unassembled WGS sequence"/>
</dbReference>
<feature type="chain" id="PRO_5009514903" evidence="1">
    <location>
        <begin position="27"/>
        <end position="216"/>
    </location>
</feature>
<protein>
    <submittedName>
        <fullName evidence="2">Uncharacterized protein</fullName>
    </submittedName>
</protein>
<organism evidence="2 3">
    <name type="scientific">candidate division WWE3 bacterium RIFCSPLOWO2_01_FULL_37_15</name>
    <dbReference type="NCBI Taxonomy" id="1802622"/>
    <lineage>
        <taxon>Bacteria</taxon>
        <taxon>Katanobacteria</taxon>
    </lineage>
</organism>
<keyword evidence="1" id="KW-0732">Signal</keyword>
<name>A0A1F4UTM8_UNCKA</name>
<feature type="signal peptide" evidence="1">
    <location>
        <begin position="1"/>
        <end position="26"/>
    </location>
</feature>
<evidence type="ECO:0000313" key="2">
    <source>
        <dbReference type="EMBL" id="OGC48317.1"/>
    </source>
</evidence>
<sequence length="216" mass="24209">MKPQTLFSWALIAALLLSGCATSAAASPVEGPRDGFTISAETRQKVGNNTTFRGVVVCQSAKDAKQKIDGTLYIVISDNGYEVNMERSVYGFSNSQWNGPRQEWQWHMGILKGYEPFHAWAVETLEYAPDRCWTFGIPVGDSWKYATKYFYWFNYDDPDQLIETYPTTWQAARAIPAYKLGELFGGGDEYTIPGCIFFQLGHPAQGVNCKSLLPSK</sequence>
<dbReference type="PROSITE" id="PS51257">
    <property type="entry name" value="PROKAR_LIPOPROTEIN"/>
    <property type="match status" value="1"/>
</dbReference>
<reference evidence="2 3" key="1">
    <citation type="journal article" date="2016" name="Nat. Commun.">
        <title>Thousands of microbial genomes shed light on interconnected biogeochemical processes in an aquifer system.</title>
        <authorList>
            <person name="Anantharaman K."/>
            <person name="Brown C.T."/>
            <person name="Hug L.A."/>
            <person name="Sharon I."/>
            <person name="Castelle C.J."/>
            <person name="Probst A.J."/>
            <person name="Thomas B.C."/>
            <person name="Singh A."/>
            <person name="Wilkins M.J."/>
            <person name="Karaoz U."/>
            <person name="Brodie E.L."/>
            <person name="Williams K.H."/>
            <person name="Hubbard S.S."/>
            <person name="Banfield J.F."/>
        </authorList>
    </citation>
    <scope>NUCLEOTIDE SEQUENCE [LARGE SCALE GENOMIC DNA]</scope>
</reference>
<dbReference type="EMBL" id="MEVF01000042">
    <property type="protein sequence ID" value="OGC48317.1"/>
    <property type="molecule type" value="Genomic_DNA"/>
</dbReference>
<evidence type="ECO:0000313" key="3">
    <source>
        <dbReference type="Proteomes" id="UP000177458"/>
    </source>
</evidence>
<comment type="caution">
    <text evidence="2">The sequence shown here is derived from an EMBL/GenBank/DDBJ whole genome shotgun (WGS) entry which is preliminary data.</text>
</comment>
<dbReference type="AlphaFoldDB" id="A0A1F4UTM8"/>
<gene>
    <name evidence="2" type="ORF">A3A69_00435</name>
</gene>